<dbReference type="SUPFAM" id="SSF53213">
    <property type="entry name" value="LigB-like"/>
    <property type="match status" value="1"/>
</dbReference>
<dbReference type="Proteomes" id="UP001382181">
    <property type="component" value="Unassembled WGS sequence"/>
</dbReference>
<name>A0ABU8ADG4_9ACTN</name>
<protein>
    <submittedName>
        <fullName evidence="1">Uncharacterized protein</fullName>
    </submittedName>
</protein>
<dbReference type="RefSeq" id="WP_334558794.1">
    <property type="nucleotide sequence ID" value="NZ_JARUMK010000002.1"/>
</dbReference>
<sequence length="146" mass="15802">MTRSHDRPEGPAAESGAFRLRIEPAAMLGEVKLRATPDLAHALLAQLKEQGADASYGAEFGLDHGHLLIVALMMRDNGVWMTLRTAIEAVANRHQGTRIRVELEDRAIEIEGKSTSEMEALLRQVQEIYEAGAQRGRDGSGDGAGA</sequence>
<proteinExistence type="predicted"/>
<reference evidence="1 2" key="1">
    <citation type="submission" date="2023-04" db="EMBL/GenBank/DDBJ databases">
        <title>Genomic diversity of scab-causing Streptomyces spp. in the province of Quebec, Canada.</title>
        <authorList>
            <person name="Biessy A."/>
            <person name="Cadieux M."/>
            <person name="Ciotola M."/>
            <person name="Filion M."/>
        </authorList>
    </citation>
    <scope>NUCLEOTIDE SEQUENCE [LARGE SCALE GENOMIC DNA]</scope>
    <source>
        <strain evidence="1 2">B21-103</strain>
    </source>
</reference>
<dbReference type="EMBL" id="JARUMK010000002">
    <property type="protein sequence ID" value="MEH0564428.1"/>
    <property type="molecule type" value="Genomic_DNA"/>
</dbReference>
<organism evidence="1 2">
    <name type="scientific">Streptomyces silvae</name>
    <dbReference type="NCBI Taxonomy" id="2803812"/>
    <lineage>
        <taxon>Bacteria</taxon>
        <taxon>Bacillati</taxon>
        <taxon>Actinomycetota</taxon>
        <taxon>Actinomycetes</taxon>
        <taxon>Kitasatosporales</taxon>
        <taxon>Streptomycetaceae</taxon>
        <taxon>Streptomyces</taxon>
    </lineage>
</organism>
<gene>
    <name evidence="1" type="ORF">QBA37_35245</name>
</gene>
<keyword evidence="2" id="KW-1185">Reference proteome</keyword>
<evidence type="ECO:0000313" key="1">
    <source>
        <dbReference type="EMBL" id="MEH0564428.1"/>
    </source>
</evidence>
<accession>A0ABU8ADG4</accession>
<dbReference type="Gene3D" id="3.40.830.10">
    <property type="entry name" value="LigB-like"/>
    <property type="match status" value="1"/>
</dbReference>
<comment type="caution">
    <text evidence="1">The sequence shown here is derived from an EMBL/GenBank/DDBJ whole genome shotgun (WGS) entry which is preliminary data.</text>
</comment>
<evidence type="ECO:0000313" key="2">
    <source>
        <dbReference type="Proteomes" id="UP001382181"/>
    </source>
</evidence>